<dbReference type="Pfam" id="PF11712">
    <property type="entry name" value="Vma12"/>
    <property type="match status" value="1"/>
</dbReference>
<dbReference type="InterPro" id="IPR021013">
    <property type="entry name" value="ATPase_Vma12"/>
</dbReference>
<organism evidence="2 3">
    <name type="scientific">Panaeolus cyanescens</name>
    <dbReference type="NCBI Taxonomy" id="181874"/>
    <lineage>
        <taxon>Eukaryota</taxon>
        <taxon>Fungi</taxon>
        <taxon>Dikarya</taxon>
        <taxon>Basidiomycota</taxon>
        <taxon>Agaricomycotina</taxon>
        <taxon>Agaricomycetes</taxon>
        <taxon>Agaricomycetidae</taxon>
        <taxon>Agaricales</taxon>
        <taxon>Agaricineae</taxon>
        <taxon>Galeropsidaceae</taxon>
        <taxon>Panaeolus</taxon>
    </lineage>
</organism>
<protein>
    <recommendedName>
        <fullName evidence="4">Endoplasmic reticulum-based factor for assembly of V-ATPase</fullName>
    </recommendedName>
</protein>
<gene>
    <name evidence="2" type="ORF">CVT24_006257</name>
</gene>
<sequence>MTTTINVSLEQHLLQALTPLTAVLPPELSETLAKYITDPPSPHIPYDLLLDISKWSRTAEGSNSLNSRSLNPHDYNMVSLLAGSLTSPDRTLGDYIPPKDPEEVEAHRARERKQITALVNGLLSVGCVGFAAWWVADRSGWKNEWRVLFALFAALVVAVAEGGLFLIYQTRQSQQTHRPLKITGSTRHKKRDLPAELPDVISNESVATGIDSTHNDNNLTHRQ</sequence>
<dbReference type="EMBL" id="NHTK01006136">
    <property type="protein sequence ID" value="PPQ62859.1"/>
    <property type="molecule type" value="Genomic_DNA"/>
</dbReference>
<evidence type="ECO:0008006" key="4">
    <source>
        <dbReference type="Google" id="ProtNLM"/>
    </source>
</evidence>
<feature type="transmembrane region" description="Helical" evidence="1">
    <location>
        <begin position="148"/>
        <end position="168"/>
    </location>
</feature>
<dbReference type="AlphaFoldDB" id="A0A409VAK5"/>
<name>A0A409VAK5_9AGAR</name>
<keyword evidence="1" id="KW-0812">Transmembrane</keyword>
<keyword evidence="1" id="KW-1133">Transmembrane helix</keyword>
<dbReference type="GO" id="GO:0070072">
    <property type="term" value="P:vacuolar proton-transporting V-type ATPase complex assembly"/>
    <property type="evidence" value="ECO:0007669"/>
    <property type="project" value="InterPro"/>
</dbReference>
<keyword evidence="3" id="KW-1185">Reference proteome</keyword>
<evidence type="ECO:0000313" key="3">
    <source>
        <dbReference type="Proteomes" id="UP000284842"/>
    </source>
</evidence>
<evidence type="ECO:0000256" key="1">
    <source>
        <dbReference type="SAM" id="Phobius"/>
    </source>
</evidence>
<accession>A0A409VAK5</accession>
<dbReference type="InParanoid" id="A0A409VAK5"/>
<reference evidence="2 3" key="1">
    <citation type="journal article" date="2018" name="Evol. Lett.">
        <title>Horizontal gene cluster transfer increased hallucinogenic mushroom diversity.</title>
        <authorList>
            <person name="Reynolds H.T."/>
            <person name="Vijayakumar V."/>
            <person name="Gluck-Thaler E."/>
            <person name="Korotkin H.B."/>
            <person name="Matheny P.B."/>
            <person name="Slot J.C."/>
        </authorList>
    </citation>
    <scope>NUCLEOTIDE SEQUENCE [LARGE SCALE GENOMIC DNA]</scope>
    <source>
        <strain evidence="2 3">2629</strain>
    </source>
</reference>
<proteinExistence type="predicted"/>
<dbReference type="Proteomes" id="UP000284842">
    <property type="component" value="Unassembled WGS sequence"/>
</dbReference>
<comment type="caution">
    <text evidence="2">The sequence shown here is derived from an EMBL/GenBank/DDBJ whole genome shotgun (WGS) entry which is preliminary data.</text>
</comment>
<keyword evidence="1" id="KW-0472">Membrane</keyword>
<dbReference type="OrthoDB" id="3193718at2759"/>
<feature type="transmembrane region" description="Helical" evidence="1">
    <location>
        <begin position="117"/>
        <end position="136"/>
    </location>
</feature>
<evidence type="ECO:0000313" key="2">
    <source>
        <dbReference type="EMBL" id="PPQ62859.1"/>
    </source>
</evidence>